<sequence length="104" mass="11770">MGAQLRKGVVEYCVLGILRRAPAYGWKISEHLVEQGLIGSIGTLYPLLGRLRDQRLIVAHADESDSARPRKYYTLTEAGRDQLDQFRRQWEPFASAVDRVTGPD</sequence>
<protein>
    <submittedName>
        <fullName evidence="2">Transcriptional regulator, PadR family</fullName>
    </submittedName>
</protein>
<dbReference type="STRING" id="381665.SAMN05216554_0947"/>
<dbReference type="Pfam" id="PF03551">
    <property type="entry name" value="PadR"/>
    <property type="match status" value="1"/>
</dbReference>
<proteinExistence type="predicted"/>
<evidence type="ECO:0000313" key="3">
    <source>
        <dbReference type="Proteomes" id="UP000198891"/>
    </source>
</evidence>
<gene>
    <name evidence="2" type="ORF">SAMN05216554_0947</name>
</gene>
<feature type="domain" description="Transcription regulator PadR N-terminal" evidence="1">
    <location>
        <begin position="14"/>
        <end position="84"/>
    </location>
</feature>
<evidence type="ECO:0000313" key="2">
    <source>
        <dbReference type="EMBL" id="SDY62851.1"/>
    </source>
</evidence>
<reference evidence="2 3" key="1">
    <citation type="submission" date="2016-10" db="EMBL/GenBank/DDBJ databases">
        <authorList>
            <person name="de Groot N.N."/>
        </authorList>
    </citation>
    <scope>NUCLEOTIDE SEQUENCE [LARGE SCALE GENOMIC DNA]</scope>
    <source>
        <strain evidence="2 3">CGMCC 4.3491</strain>
    </source>
</reference>
<dbReference type="InterPro" id="IPR036388">
    <property type="entry name" value="WH-like_DNA-bd_sf"/>
</dbReference>
<dbReference type="InterPro" id="IPR005149">
    <property type="entry name" value="Tscrpt_reg_PadR_N"/>
</dbReference>
<organism evidence="2 3">
    <name type="scientific">Herbiconiux ginsengi</name>
    <dbReference type="NCBI Taxonomy" id="381665"/>
    <lineage>
        <taxon>Bacteria</taxon>
        <taxon>Bacillati</taxon>
        <taxon>Actinomycetota</taxon>
        <taxon>Actinomycetes</taxon>
        <taxon>Micrococcales</taxon>
        <taxon>Microbacteriaceae</taxon>
        <taxon>Herbiconiux</taxon>
    </lineage>
</organism>
<dbReference type="PANTHER" id="PTHR33169">
    <property type="entry name" value="PADR-FAMILY TRANSCRIPTIONAL REGULATOR"/>
    <property type="match status" value="1"/>
</dbReference>
<dbReference type="InterPro" id="IPR052509">
    <property type="entry name" value="Metal_resp_DNA-bind_regulator"/>
</dbReference>
<dbReference type="Proteomes" id="UP000198891">
    <property type="component" value="Unassembled WGS sequence"/>
</dbReference>
<name>A0A1H3LEP0_9MICO</name>
<dbReference type="AlphaFoldDB" id="A0A1H3LEP0"/>
<dbReference type="PANTHER" id="PTHR33169:SF14">
    <property type="entry name" value="TRANSCRIPTIONAL REGULATOR RV3488"/>
    <property type="match status" value="1"/>
</dbReference>
<evidence type="ECO:0000259" key="1">
    <source>
        <dbReference type="Pfam" id="PF03551"/>
    </source>
</evidence>
<dbReference type="Gene3D" id="1.10.10.10">
    <property type="entry name" value="Winged helix-like DNA-binding domain superfamily/Winged helix DNA-binding domain"/>
    <property type="match status" value="1"/>
</dbReference>
<accession>A0A1H3LEP0</accession>
<dbReference type="EMBL" id="FNPZ01000001">
    <property type="protein sequence ID" value="SDY62851.1"/>
    <property type="molecule type" value="Genomic_DNA"/>
</dbReference>
<dbReference type="InterPro" id="IPR036390">
    <property type="entry name" value="WH_DNA-bd_sf"/>
</dbReference>
<keyword evidence="3" id="KW-1185">Reference proteome</keyword>
<dbReference type="SUPFAM" id="SSF46785">
    <property type="entry name" value="Winged helix' DNA-binding domain"/>
    <property type="match status" value="1"/>
</dbReference>